<gene>
    <name evidence="1" type="ORF">BU25DRAFT_334725</name>
</gene>
<sequence>MDNATDTDYPPNSADESASKSEQNGSEADTPEEDTSETYTPLEFQIPEDVLRAAMTAPENTKASFWSSNLYRGPGDKQIFVHYCKTKEVAERVAQHFINEKVVGFDIEWKPYSHPFSIKKNVSLIQLACEGRIALFHVALFSGSTAAQLMPSTLKTILESPEVCKVGVAVKGDFSRLVKYLGVKPQGIFELSRLHNLVQYSATDPSKVTNKLVGLAAQVQQHLQLPLYKGGHLVDDPEDLSNVRSSDWSLPLNHQQIHYAAADAYAGFRLYDVLEEKRKHLKPTPPRPLVCDYDSKPKPRSSDSKPRKKRTTVTKTGGAAGAIVEETNAPAEQEKGPEEDVEEDPKQSQDTEGYETAQEDLLDSHQLEGEEPESSEESYESTDESNNDPTQRRVGRINLSRLRGLDLGYPTLPKLRGGEESDLSSDEDLVDISERFKKEMLDQNDGPTEQSEEDEETDEFEDSELEEALQGLRIDSDGKLQEATNDAATGREIKDNKPGEAAPPATTADGSTSSEEQRLIDLLNDPAQPTASSPTTPQPPDEPITEQPQQPSHTPEYDLATSWALTYLSSTIPSPNSHTPSHIRATIPHLRAYNMWHHQSLSLSEIARHLRKPPLSESTVGSYVLQAIVLERMEYDREAVRGVLMGMPEALRRGKWRGLAEKVGAR</sequence>
<accession>A0ACB6S8L1</accession>
<keyword evidence="2" id="KW-1185">Reference proteome</keyword>
<organism evidence="1 2">
    <name type="scientific">Macroventuria anomochaeta</name>
    <dbReference type="NCBI Taxonomy" id="301207"/>
    <lineage>
        <taxon>Eukaryota</taxon>
        <taxon>Fungi</taxon>
        <taxon>Dikarya</taxon>
        <taxon>Ascomycota</taxon>
        <taxon>Pezizomycotina</taxon>
        <taxon>Dothideomycetes</taxon>
        <taxon>Pleosporomycetidae</taxon>
        <taxon>Pleosporales</taxon>
        <taxon>Pleosporineae</taxon>
        <taxon>Didymellaceae</taxon>
        <taxon>Macroventuria</taxon>
    </lineage>
</organism>
<protein>
    <submittedName>
        <fullName evidence="1">Uncharacterized protein</fullName>
    </submittedName>
</protein>
<comment type="caution">
    <text evidence="1">The sequence shown here is derived from an EMBL/GenBank/DDBJ whole genome shotgun (WGS) entry which is preliminary data.</text>
</comment>
<evidence type="ECO:0000313" key="1">
    <source>
        <dbReference type="EMBL" id="KAF2630590.1"/>
    </source>
</evidence>
<proteinExistence type="predicted"/>
<dbReference type="Proteomes" id="UP000799754">
    <property type="component" value="Unassembled WGS sequence"/>
</dbReference>
<evidence type="ECO:0000313" key="2">
    <source>
        <dbReference type="Proteomes" id="UP000799754"/>
    </source>
</evidence>
<reference evidence="1" key="1">
    <citation type="journal article" date="2020" name="Stud. Mycol.">
        <title>101 Dothideomycetes genomes: a test case for predicting lifestyles and emergence of pathogens.</title>
        <authorList>
            <person name="Haridas S."/>
            <person name="Albert R."/>
            <person name="Binder M."/>
            <person name="Bloem J."/>
            <person name="Labutti K."/>
            <person name="Salamov A."/>
            <person name="Andreopoulos B."/>
            <person name="Baker S."/>
            <person name="Barry K."/>
            <person name="Bills G."/>
            <person name="Bluhm B."/>
            <person name="Cannon C."/>
            <person name="Castanera R."/>
            <person name="Culley D."/>
            <person name="Daum C."/>
            <person name="Ezra D."/>
            <person name="Gonzalez J."/>
            <person name="Henrissat B."/>
            <person name="Kuo A."/>
            <person name="Liang C."/>
            <person name="Lipzen A."/>
            <person name="Lutzoni F."/>
            <person name="Magnuson J."/>
            <person name="Mondo S."/>
            <person name="Nolan M."/>
            <person name="Ohm R."/>
            <person name="Pangilinan J."/>
            <person name="Park H.-J."/>
            <person name="Ramirez L."/>
            <person name="Alfaro M."/>
            <person name="Sun H."/>
            <person name="Tritt A."/>
            <person name="Yoshinaga Y."/>
            <person name="Zwiers L.-H."/>
            <person name="Turgeon B."/>
            <person name="Goodwin S."/>
            <person name="Spatafora J."/>
            <person name="Crous P."/>
            <person name="Grigoriev I."/>
        </authorList>
    </citation>
    <scope>NUCLEOTIDE SEQUENCE</scope>
    <source>
        <strain evidence="1">CBS 525.71</strain>
    </source>
</reference>
<dbReference type="EMBL" id="MU006706">
    <property type="protein sequence ID" value="KAF2630590.1"/>
    <property type="molecule type" value="Genomic_DNA"/>
</dbReference>
<name>A0ACB6S8L1_9PLEO</name>